<dbReference type="Gene3D" id="3.30.420.40">
    <property type="match status" value="1"/>
</dbReference>
<reference evidence="2 3" key="1">
    <citation type="submission" date="2019-08" db="EMBL/GenBank/DDBJ databases">
        <title>In-depth cultivation of the pig gut microbiome towards novel bacterial diversity and tailored functional studies.</title>
        <authorList>
            <person name="Wylensek D."/>
            <person name="Hitch T.C.A."/>
            <person name="Clavel T."/>
        </authorList>
    </citation>
    <scope>NUCLEOTIDE SEQUENCE [LARGE SCALE GENOMIC DNA]</scope>
    <source>
        <strain evidence="2 3">WCA3-601-WT-6H</strain>
    </source>
</reference>
<dbReference type="CDD" id="cd10227">
    <property type="entry name" value="ASKHA_NBD_ParM-like"/>
    <property type="match status" value="1"/>
</dbReference>
<evidence type="ECO:0000313" key="3">
    <source>
        <dbReference type="Proteomes" id="UP000476055"/>
    </source>
</evidence>
<sequence length="310" mass="35408">MTYQKITIPLDHGNRNMKTAEEVFTSGLVESNLKPVLGECLQYNGKYYSLTGERIPYMRDKTLDDRFFILTLFGIGKELERRTQPQKDTVYQVELPVGLPPKHYGALYEKFGQYFVRPGVQRFTFNKREYLVQITKAAVFPQDYAAAMTIYPQIAAYNRVVTVDIGGFTLDYLLLREGRPDLSVCDSLEKGVITLYNRIISRVSSDFDMLLEDTDIDTIILGKNSDYSDSVIRLVKQMTKQYVDDFLGAFRERGIDLKTGCIVFIGGGAKLLREYLENTDKIGKCVFVEDICANAKGYEILYQVQKKSGR</sequence>
<comment type="caution">
    <text evidence="2">The sequence shown here is derived from an EMBL/GenBank/DDBJ whole genome shotgun (WGS) entry which is preliminary data.</text>
</comment>
<dbReference type="InterPro" id="IPR049067">
    <property type="entry name" value="MreB-like_C"/>
</dbReference>
<protein>
    <submittedName>
        <fullName evidence="2">ParM/StbA family protein</fullName>
    </submittedName>
</protein>
<dbReference type="AlphaFoldDB" id="A0A6L5YIQ8"/>
<feature type="domain" description="Actin homologue MreB-like C-terminal" evidence="1">
    <location>
        <begin position="163"/>
        <end position="277"/>
    </location>
</feature>
<dbReference type="Pfam" id="PF21522">
    <property type="entry name" value="MreB-like_C"/>
    <property type="match status" value="1"/>
</dbReference>
<keyword evidence="3" id="KW-1185">Reference proteome</keyword>
<dbReference type="InterPro" id="IPR043129">
    <property type="entry name" value="ATPase_NBD"/>
</dbReference>
<dbReference type="SUPFAM" id="SSF53067">
    <property type="entry name" value="Actin-like ATPase domain"/>
    <property type="match status" value="2"/>
</dbReference>
<dbReference type="EMBL" id="VUMU01000006">
    <property type="protein sequence ID" value="MST57943.1"/>
    <property type="molecule type" value="Genomic_DNA"/>
</dbReference>
<gene>
    <name evidence="2" type="ORF">FYJ59_06745</name>
</gene>
<proteinExistence type="predicted"/>
<evidence type="ECO:0000259" key="1">
    <source>
        <dbReference type="Pfam" id="PF21522"/>
    </source>
</evidence>
<dbReference type="RefSeq" id="WP_154496068.1">
    <property type="nucleotide sequence ID" value="NZ_VUMU01000006.1"/>
</dbReference>
<organism evidence="2 3">
    <name type="scientific">Waltera intestinalis</name>
    <dbReference type="NCBI Taxonomy" id="2606635"/>
    <lineage>
        <taxon>Bacteria</taxon>
        <taxon>Bacillati</taxon>
        <taxon>Bacillota</taxon>
        <taxon>Clostridia</taxon>
        <taxon>Lachnospirales</taxon>
        <taxon>Lachnospiraceae</taxon>
        <taxon>Waltera</taxon>
    </lineage>
</organism>
<accession>A0A6L5YIQ8</accession>
<name>A0A6L5YIQ8_9FIRM</name>
<dbReference type="Proteomes" id="UP000476055">
    <property type="component" value="Unassembled WGS sequence"/>
</dbReference>
<evidence type="ECO:0000313" key="2">
    <source>
        <dbReference type="EMBL" id="MST57943.1"/>
    </source>
</evidence>